<dbReference type="GO" id="GO:0022625">
    <property type="term" value="C:cytosolic large ribosomal subunit"/>
    <property type="evidence" value="ECO:0007669"/>
    <property type="project" value="UniProtKB-UniRule"/>
</dbReference>
<gene>
    <name evidence="4" type="primary">rplF</name>
    <name evidence="8" type="ORF">UY58_C0001G0039</name>
</gene>
<dbReference type="GO" id="GO:0002181">
    <property type="term" value="P:cytoplasmic translation"/>
    <property type="evidence" value="ECO:0007669"/>
    <property type="project" value="TreeGrafter"/>
</dbReference>
<keyword evidence="4 6" id="KW-0694">RNA-binding</keyword>
<protein>
    <recommendedName>
        <fullName evidence="4">Large ribosomal subunit protein uL6</fullName>
    </recommendedName>
</protein>
<dbReference type="InterPro" id="IPR000702">
    <property type="entry name" value="Ribosomal_uL6-like"/>
</dbReference>
<dbReference type="InterPro" id="IPR020040">
    <property type="entry name" value="Ribosomal_uL6_a/b-dom"/>
</dbReference>
<dbReference type="InterPro" id="IPR019906">
    <property type="entry name" value="Ribosomal_uL6_bac-type"/>
</dbReference>
<dbReference type="InterPro" id="IPR002358">
    <property type="entry name" value="Ribosomal_uL6_CS"/>
</dbReference>
<keyword evidence="3 4" id="KW-0687">Ribonucleoprotein</keyword>
<proteinExistence type="inferred from homology"/>
<dbReference type="PRINTS" id="PR00059">
    <property type="entry name" value="RIBOSOMALL6"/>
</dbReference>
<evidence type="ECO:0000259" key="7">
    <source>
        <dbReference type="Pfam" id="PF00347"/>
    </source>
</evidence>
<feature type="domain" description="Large ribosomal subunit protein uL6 alpha-beta" evidence="7">
    <location>
        <begin position="91"/>
        <end position="163"/>
    </location>
</feature>
<evidence type="ECO:0000313" key="8">
    <source>
        <dbReference type="EMBL" id="KKW17614.1"/>
    </source>
</evidence>
<accession>A0A0G1ZEI2</accession>
<comment type="subunit">
    <text evidence="4">Part of the 50S ribosomal subunit.</text>
</comment>
<evidence type="ECO:0000256" key="6">
    <source>
        <dbReference type="RuleBase" id="RU003870"/>
    </source>
</evidence>
<comment type="caution">
    <text evidence="8">The sequence shown here is derived from an EMBL/GenBank/DDBJ whole genome shotgun (WGS) entry which is preliminary data.</text>
</comment>
<evidence type="ECO:0000256" key="5">
    <source>
        <dbReference type="RuleBase" id="RU003869"/>
    </source>
</evidence>
<dbReference type="AlphaFoldDB" id="A0A0G1ZEI2"/>
<dbReference type="PANTHER" id="PTHR11655">
    <property type="entry name" value="60S/50S RIBOSOMAL PROTEIN L6/L9"/>
    <property type="match status" value="1"/>
</dbReference>
<name>A0A0G1ZEI2_9BACT</name>
<dbReference type="PIRSF" id="PIRSF002162">
    <property type="entry name" value="Ribosomal_L6"/>
    <property type="match status" value="1"/>
</dbReference>
<dbReference type="Gene3D" id="3.90.930.12">
    <property type="entry name" value="Ribosomal protein L6, alpha-beta domain"/>
    <property type="match status" value="2"/>
</dbReference>
<dbReference type="PATRIC" id="fig|1619043.3.peg.40"/>
<dbReference type="GO" id="GO:0019843">
    <property type="term" value="F:rRNA binding"/>
    <property type="evidence" value="ECO:0007669"/>
    <property type="project" value="UniProtKB-UniRule"/>
</dbReference>
<evidence type="ECO:0000256" key="2">
    <source>
        <dbReference type="ARBA" id="ARBA00022980"/>
    </source>
</evidence>
<comment type="function">
    <text evidence="4 6">This protein binds to the 23S rRNA, and is important in its secondary structure. It is located near the subunit interface in the base of the L7/L12 stalk, and near the tRNA binding site of the peptidyltransferase center.</text>
</comment>
<comment type="similarity">
    <text evidence="1 4 5">Belongs to the universal ribosomal protein uL6 family.</text>
</comment>
<evidence type="ECO:0000256" key="1">
    <source>
        <dbReference type="ARBA" id="ARBA00009356"/>
    </source>
</evidence>
<reference evidence="8 9" key="1">
    <citation type="journal article" date="2015" name="Nature">
        <title>rRNA introns, odd ribosomes, and small enigmatic genomes across a large radiation of phyla.</title>
        <authorList>
            <person name="Brown C.T."/>
            <person name="Hug L.A."/>
            <person name="Thomas B.C."/>
            <person name="Sharon I."/>
            <person name="Castelle C.J."/>
            <person name="Singh A."/>
            <person name="Wilkins M.J."/>
            <person name="Williams K.H."/>
            <person name="Banfield J.F."/>
        </authorList>
    </citation>
    <scope>NUCLEOTIDE SEQUENCE [LARGE SCALE GENOMIC DNA]</scope>
</reference>
<dbReference type="Proteomes" id="UP000033982">
    <property type="component" value="Unassembled WGS sequence"/>
</dbReference>
<dbReference type="SUPFAM" id="SSF56053">
    <property type="entry name" value="Ribosomal protein L6"/>
    <property type="match status" value="2"/>
</dbReference>
<dbReference type="EMBL" id="LCQN01000001">
    <property type="protein sequence ID" value="KKW17614.1"/>
    <property type="molecule type" value="Genomic_DNA"/>
</dbReference>
<evidence type="ECO:0000313" key="9">
    <source>
        <dbReference type="Proteomes" id="UP000033982"/>
    </source>
</evidence>
<feature type="domain" description="Large ribosomal subunit protein uL6 alpha-beta" evidence="7">
    <location>
        <begin position="12"/>
        <end position="79"/>
    </location>
</feature>
<dbReference type="InterPro" id="IPR036789">
    <property type="entry name" value="Ribosomal_uL6-like_a/b-dom_sf"/>
</dbReference>
<dbReference type="FunFam" id="3.90.930.12:FF:000001">
    <property type="entry name" value="50S ribosomal protein L6"/>
    <property type="match status" value="1"/>
</dbReference>
<dbReference type="PROSITE" id="PS00525">
    <property type="entry name" value="RIBOSOMAL_L6_1"/>
    <property type="match status" value="1"/>
</dbReference>
<keyword evidence="4 6" id="KW-0699">rRNA-binding</keyword>
<evidence type="ECO:0000256" key="4">
    <source>
        <dbReference type="HAMAP-Rule" id="MF_01365"/>
    </source>
</evidence>
<sequence length="181" mass="19484">MSRIGKKIRILPAGVTAEMKGTELMVKGPKGELKLSVHPRVTVVISDSEVTVQVAGESQRDRALWGTFSSLIENMIDGVVGGFKKQLEINGVGFKAALKGGNLSLEVGFSHPVEVKPLPGTKFSVEKNVITVEGTDKQAVGEMAAIIRRVRKPEPYKGKGIKYMEEIVRRKAGKTAAKTAA</sequence>
<dbReference type="PANTHER" id="PTHR11655:SF14">
    <property type="entry name" value="LARGE RIBOSOMAL SUBUNIT PROTEIN UL6M"/>
    <property type="match status" value="1"/>
</dbReference>
<keyword evidence="2 4" id="KW-0689">Ribosomal protein</keyword>
<dbReference type="GO" id="GO:0003735">
    <property type="term" value="F:structural constituent of ribosome"/>
    <property type="evidence" value="ECO:0007669"/>
    <property type="project" value="UniProtKB-UniRule"/>
</dbReference>
<evidence type="ECO:0000256" key="3">
    <source>
        <dbReference type="ARBA" id="ARBA00023274"/>
    </source>
</evidence>
<dbReference type="NCBIfam" id="TIGR03654">
    <property type="entry name" value="L6_bact"/>
    <property type="match status" value="1"/>
</dbReference>
<dbReference type="Pfam" id="PF00347">
    <property type="entry name" value="Ribosomal_L6"/>
    <property type="match status" value="2"/>
</dbReference>
<organism evidence="8 9">
    <name type="scientific">Candidatus Magasanikbacteria bacterium GW2011_GWA2_50_22</name>
    <dbReference type="NCBI Taxonomy" id="1619043"/>
    <lineage>
        <taxon>Bacteria</taxon>
        <taxon>Candidatus Magasanikiibacteriota</taxon>
    </lineage>
</organism>
<dbReference type="HAMAP" id="MF_01365_B">
    <property type="entry name" value="Ribosomal_uL6_B"/>
    <property type="match status" value="1"/>
</dbReference>